<protein>
    <submittedName>
        <fullName evidence="2">Uncharacterized protein</fullName>
    </submittedName>
</protein>
<dbReference type="EMBL" id="KE164167">
    <property type="protein sequence ID" value="EPQ15671.1"/>
    <property type="molecule type" value="Genomic_DNA"/>
</dbReference>
<evidence type="ECO:0000256" key="1">
    <source>
        <dbReference type="SAM" id="MobiDB-lite"/>
    </source>
</evidence>
<name>S7NEK2_MYOBR</name>
<sequence length="85" mass="9317">MQEAKPPEVLKAAGRMGLPPFRAAASLLRNHGPAPPLLRGSRRSQMRPVGRGGKQGLPCTYRHQPRPLSSTKQNTLITKQNPRSL</sequence>
<gene>
    <name evidence="2" type="ORF">D623_10011188</name>
</gene>
<dbReference type="AlphaFoldDB" id="S7NEK2"/>
<feature type="region of interest" description="Disordered" evidence="1">
    <location>
        <begin position="28"/>
        <end position="85"/>
    </location>
</feature>
<evidence type="ECO:0000313" key="3">
    <source>
        <dbReference type="Proteomes" id="UP000052978"/>
    </source>
</evidence>
<feature type="compositionally biased region" description="Polar residues" evidence="1">
    <location>
        <begin position="67"/>
        <end position="85"/>
    </location>
</feature>
<dbReference type="Proteomes" id="UP000052978">
    <property type="component" value="Unassembled WGS sequence"/>
</dbReference>
<keyword evidence="3" id="KW-1185">Reference proteome</keyword>
<evidence type="ECO:0000313" key="2">
    <source>
        <dbReference type="EMBL" id="EPQ15671.1"/>
    </source>
</evidence>
<accession>S7NEK2</accession>
<organism evidence="2 3">
    <name type="scientific">Myotis brandtii</name>
    <name type="common">Brandt's bat</name>
    <dbReference type="NCBI Taxonomy" id="109478"/>
    <lineage>
        <taxon>Eukaryota</taxon>
        <taxon>Metazoa</taxon>
        <taxon>Chordata</taxon>
        <taxon>Craniata</taxon>
        <taxon>Vertebrata</taxon>
        <taxon>Euteleostomi</taxon>
        <taxon>Mammalia</taxon>
        <taxon>Eutheria</taxon>
        <taxon>Laurasiatheria</taxon>
        <taxon>Chiroptera</taxon>
        <taxon>Yangochiroptera</taxon>
        <taxon>Vespertilionidae</taxon>
        <taxon>Myotis</taxon>
    </lineage>
</organism>
<reference evidence="2 3" key="1">
    <citation type="journal article" date="2013" name="Nat. Commun.">
        <title>Genome analysis reveals insights into physiology and longevity of the Brandt's bat Myotis brandtii.</title>
        <authorList>
            <person name="Seim I."/>
            <person name="Fang X."/>
            <person name="Xiong Z."/>
            <person name="Lobanov A.V."/>
            <person name="Huang Z."/>
            <person name="Ma S."/>
            <person name="Feng Y."/>
            <person name="Turanov A.A."/>
            <person name="Zhu Y."/>
            <person name="Lenz T.L."/>
            <person name="Gerashchenko M.V."/>
            <person name="Fan D."/>
            <person name="Hee Yim S."/>
            <person name="Yao X."/>
            <person name="Jordan D."/>
            <person name="Xiong Y."/>
            <person name="Ma Y."/>
            <person name="Lyapunov A.N."/>
            <person name="Chen G."/>
            <person name="Kulakova O.I."/>
            <person name="Sun Y."/>
            <person name="Lee S.G."/>
            <person name="Bronson R.T."/>
            <person name="Moskalev A.A."/>
            <person name="Sunyaev S.R."/>
            <person name="Zhang G."/>
            <person name="Krogh A."/>
            <person name="Wang J."/>
            <person name="Gladyshev V.N."/>
        </authorList>
    </citation>
    <scope>NUCLEOTIDE SEQUENCE [LARGE SCALE GENOMIC DNA]</scope>
</reference>
<proteinExistence type="predicted"/>